<accession>A0AAW0FET6</accession>
<evidence type="ECO:0000313" key="4">
    <source>
        <dbReference type="Proteomes" id="UP001385951"/>
    </source>
</evidence>
<name>A0AAW0FET6_9APHY</name>
<organism evidence="2 4">
    <name type="scientific">Cerrena zonata</name>
    <dbReference type="NCBI Taxonomy" id="2478898"/>
    <lineage>
        <taxon>Eukaryota</taxon>
        <taxon>Fungi</taxon>
        <taxon>Dikarya</taxon>
        <taxon>Basidiomycota</taxon>
        <taxon>Agaricomycotina</taxon>
        <taxon>Agaricomycetes</taxon>
        <taxon>Polyporales</taxon>
        <taxon>Cerrenaceae</taxon>
        <taxon>Cerrena</taxon>
    </lineage>
</organism>
<dbReference type="Proteomes" id="UP001385951">
    <property type="component" value="Unassembled WGS sequence"/>
</dbReference>
<sequence>MVMPPFRLKEGLFGYRYGLLISSHRQLVSTYPMFTLARNPLFGNACLMGRGTESAVKIMNTLHVGFIVQLVH</sequence>
<dbReference type="EMBL" id="JASBNA010000062">
    <property type="protein sequence ID" value="KAK7679158.1"/>
    <property type="molecule type" value="Genomic_DNA"/>
</dbReference>
<dbReference type="EMBL" id="JASBNA010000110">
    <property type="protein sequence ID" value="KAK7676629.1"/>
    <property type="molecule type" value="Genomic_DNA"/>
</dbReference>
<evidence type="ECO:0000313" key="2">
    <source>
        <dbReference type="EMBL" id="KAK7676629.1"/>
    </source>
</evidence>
<dbReference type="AlphaFoldDB" id="A0AAW0FET6"/>
<dbReference type="EMBL" id="JASBNA010000110">
    <property type="protein sequence ID" value="KAK7676600.1"/>
    <property type="molecule type" value="Genomic_DNA"/>
</dbReference>
<keyword evidence="4" id="KW-1185">Reference proteome</keyword>
<evidence type="ECO:0000313" key="1">
    <source>
        <dbReference type="EMBL" id="KAK7676600.1"/>
    </source>
</evidence>
<protein>
    <submittedName>
        <fullName evidence="2">Uncharacterized protein</fullName>
    </submittedName>
</protein>
<reference evidence="2 4" key="1">
    <citation type="submission" date="2022-09" db="EMBL/GenBank/DDBJ databases">
        <authorList>
            <person name="Palmer J.M."/>
        </authorList>
    </citation>
    <scope>NUCLEOTIDE SEQUENCE [LARGE SCALE GENOMIC DNA]</scope>
    <source>
        <strain evidence="2 4">DSM 7382</strain>
    </source>
</reference>
<gene>
    <name evidence="3" type="ORF">QCA50_017736</name>
    <name evidence="1" type="ORF">QCA50_020414</name>
    <name evidence="2" type="ORF">QCA50_020443</name>
</gene>
<proteinExistence type="predicted"/>
<comment type="caution">
    <text evidence="2">The sequence shown here is derived from an EMBL/GenBank/DDBJ whole genome shotgun (WGS) entry which is preliminary data.</text>
</comment>
<evidence type="ECO:0000313" key="3">
    <source>
        <dbReference type="EMBL" id="KAK7679158.1"/>
    </source>
</evidence>